<dbReference type="AlphaFoldDB" id="A0A316G354"/>
<dbReference type="EMBL" id="QGGU01000001">
    <property type="protein sequence ID" value="PWK54230.1"/>
    <property type="molecule type" value="Genomic_DNA"/>
</dbReference>
<evidence type="ECO:0000259" key="3">
    <source>
        <dbReference type="PROSITE" id="PS50943"/>
    </source>
</evidence>
<dbReference type="GO" id="GO:0003677">
    <property type="term" value="F:DNA binding"/>
    <property type="evidence" value="ECO:0007669"/>
    <property type="project" value="InterPro"/>
</dbReference>
<keyword evidence="2" id="KW-1133">Transmembrane helix</keyword>
<keyword evidence="2" id="KW-0472">Membrane</keyword>
<feature type="region of interest" description="Disordered" evidence="1">
    <location>
        <begin position="160"/>
        <end position="290"/>
    </location>
</feature>
<evidence type="ECO:0000256" key="2">
    <source>
        <dbReference type="SAM" id="Phobius"/>
    </source>
</evidence>
<dbReference type="PROSITE" id="PS50943">
    <property type="entry name" value="HTH_CROC1"/>
    <property type="match status" value="1"/>
</dbReference>
<gene>
    <name evidence="4" type="ORF">C8D97_10178</name>
</gene>
<keyword evidence="2" id="KW-0812">Transmembrane</keyword>
<feature type="transmembrane region" description="Helical" evidence="2">
    <location>
        <begin position="111"/>
        <end position="131"/>
    </location>
</feature>
<protein>
    <submittedName>
        <fullName evidence="4">Cytoskeletal protein RodZ</fullName>
    </submittedName>
</protein>
<dbReference type="InterPro" id="IPR001387">
    <property type="entry name" value="Cro/C1-type_HTH"/>
</dbReference>
<feature type="compositionally biased region" description="Polar residues" evidence="1">
    <location>
        <begin position="187"/>
        <end position="202"/>
    </location>
</feature>
<dbReference type="PANTHER" id="PTHR34475">
    <property type="match status" value="1"/>
</dbReference>
<feature type="compositionally biased region" description="Polar residues" evidence="1">
    <location>
        <begin position="254"/>
        <end position="269"/>
    </location>
</feature>
<dbReference type="InterPro" id="IPR050400">
    <property type="entry name" value="Bact_Cytoskel_RodZ"/>
</dbReference>
<reference evidence="4 5" key="1">
    <citation type="submission" date="2018-05" db="EMBL/GenBank/DDBJ databases">
        <title>Genomic Encyclopedia of Type Strains, Phase IV (KMG-IV): sequencing the most valuable type-strain genomes for metagenomic binning, comparative biology and taxonomic classification.</title>
        <authorList>
            <person name="Goeker M."/>
        </authorList>
    </citation>
    <scope>NUCLEOTIDE SEQUENCE [LARGE SCALE GENOMIC DNA]</scope>
    <source>
        <strain evidence="4 5">DSM 25350</strain>
    </source>
</reference>
<proteinExistence type="predicted"/>
<comment type="caution">
    <text evidence="4">The sequence shown here is derived from an EMBL/GenBank/DDBJ whole genome shotgun (WGS) entry which is preliminary data.</text>
</comment>
<feature type="domain" description="HTH cro/C1-type" evidence="3">
    <location>
        <begin position="15"/>
        <end position="47"/>
    </location>
</feature>
<sequence length="371" mass="40582">MDTVVDDKPQFGAVLKQARESQKLSIEDVAKQLNLPVARIKEIEQGELLSEFSVAFYRGYVRAYATFLKIEPATVLELFNETVDADIEISSNQRLRSFSSARKESNTGSKLFKWFSFIIIVAVLLIVGWGLKQRFVSNDGGELLGEDGLVPMTSFIDAADDTETNSRTTTNSNTTAGTGQTTEFSKTETVNDSLQPVTSPQGAQLDDDGNTSDSLLSNGVTQPKKQTVAQLKQQLESEAVEESPSVEKIKEESGSSSTRVNENDTAQSQSADTNDITDSSSTDPQAESMQAESIEQLVFAFVGECWVDIQDATGERLAYGIKNNGKVMTLRGVPPFEITLGDPSVVRLQHEQQTIDLSHYRAGQTAKITIE</sequence>
<evidence type="ECO:0000313" key="4">
    <source>
        <dbReference type="EMBL" id="PWK54230.1"/>
    </source>
</evidence>
<feature type="compositionally biased region" description="Polar residues" evidence="1">
    <location>
        <begin position="211"/>
        <end position="234"/>
    </location>
</feature>
<name>A0A316G354_9GAMM</name>
<accession>A0A316G354</accession>
<keyword evidence="5" id="KW-1185">Reference proteome</keyword>
<dbReference type="OrthoDB" id="9790252at2"/>
<dbReference type="PANTHER" id="PTHR34475:SF1">
    <property type="entry name" value="CYTOSKELETON PROTEIN RODZ"/>
    <property type="match status" value="1"/>
</dbReference>
<dbReference type="SUPFAM" id="SSF47413">
    <property type="entry name" value="lambda repressor-like DNA-binding domains"/>
    <property type="match status" value="1"/>
</dbReference>
<dbReference type="RefSeq" id="WP_109761356.1">
    <property type="nucleotide sequence ID" value="NZ_QGGU01000001.1"/>
</dbReference>
<dbReference type="Gene3D" id="1.10.260.40">
    <property type="entry name" value="lambda repressor-like DNA-binding domains"/>
    <property type="match status" value="1"/>
</dbReference>
<feature type="compositionally biased region" description="Low complexity" evidence="1">
    <location>
        <begin position="165"/>
        <end position="183"/>
    </location>
</feature>
<evidence type="ECO:0000313" key="5">
    <source>
        <dbReference type="Proteomes" id="UP000245790"/>
    </source>
</evidence>
<dbReference type="Pfam" id="PF13413">
    <property type="entry name" value="HTH_25"/>
    <property type="match status" value="1"/>
</dbReference>
<dbReference type="Proteomes" id="UP000245790">
    <property type="component" value="Unassembled WGS sequence"/>
</dbReference>
<dbReference type="CDD" id="cd00093">
    <property type="entry name" value="HTH_XRE"/>
    <property type="match status" value="1"/>
</dbReference>
<dbReference type="SMART" id="SM00530">
    <property type="entry name" value="HTH_XRE"/>
    <property type="match status" value="1"/>
</dbReference>
<feature type="compositionally biased region" description="Low complexity" evidence="1">
    <location>
        <begin position="270"/>
        <end position="283"/>
    </location>
</feature>
<organism evidence="4 5">
    <name type="scientific">Pleionea mediterranea</name>
    <dbReference type="NCBI Taxonomy" id="523701"/>
    <lineage>
        <taxon>Bacteria</taxon>
        <taxon>Pseudomonadati</taxon>
        <taxon>Pseudomonadota</taxon>
        <taxon>Gammaproteobacteria</taxon>
        <taxon>Oceanospirillales</taxon>
        <taxon>Pleioneaceae</taxon>
        <taxon>Pleionea</taxon>
    </lineage>
</organism>
<evidence type="ECO:0000256" key="1">
    <source>
        <dbReference type="SAM" id="MobiDB-lite"/>
    </source>
</evidence>
<dbReference type="InterPro" id="IPR010982">
    <property type="entry name" value="Lambda_DNA-bd_dom_sf"/>
</dbReference>
<dbReference type="InterPro" id="IPR025194">
    <property type="entry name" value="RodZ-like_C"/>
</dbReference>
<dbReference type="Pfam" id="PF13464">
    <property type="entry name" value="RodZ_C"/>
    <property type="match status" value="1"/>
</dbReference>